<organism evidence="4">
    <name type="scientific">Taenia asiatica</name>
    <name type="common">Asian tapeworm</name>
    <dbReference type="NCBI Taxonomy" id="60517"/>
    <lineage>
        <taxon>Eukaryota</taxon>
        <taxon>Metazoa</taxon>
        <taxon>Spiralia</taxon>
        <taxon>Lophotrochozoa</taxon>
        <taxon>Platyhelminthes</taxon>
        <taxon>Cestoda</taxon>
        <taxon>Eucestoda</taxon>
        <taxon>Cyclophyllidea</taxon>
        <taxon>Taeniidae</taxon>
        <taxon>Taenia</taxon>
    </lineage>
</organism>
<dbReference type="OrthoDB" id="297496at2759"/>
<evidence type="ECO:0000313" key="3">
    <source>
        <dbReference type="Proteomes" id="UP000282613"/>
    </source>
</evidence>
<evidence type="ECO:0000256" key="1">
    <source>
        <dbReference type="SAM" id="Phobius"/>
    </source>
</evidence>
<dbReference type="SUPFAM" id="SSF81324">
    <property type="entry name" value="Voltage-gated potassium channels"/>
    <property type="match status" value="1"/>
</dbReference>
<evidence type="ECO:0000313" key="2">
    <source>
        <dbReference type="EMBL" id="VDK45974.1"/>
    </source>
</evidence>
<dbReference type="Gene3D" id="1.10.287.70">
    <property type="match status" value="1"/>
</dbReference>
<keyword evidence="1" id="KW-1133">Transmembrane helix</keyword>
<feature type="transmembrane region" description="Helical" evidence="1">
    <location>
        <begin position="39"/>
        <end position="67"/>
    </location>
</feature>
<keyword evidence="3" id="KW-1185">Reference proteome</keyword>
<evidence type="ECO:0000313" key="4">
    <source>
        <dbReference type="WBParaSite" id="TASK_0000984001-mRNA-1"/>
    </source>
</evidence>
<dbReference type="STRING" id="60517.A0A0R3WG47"/>
<accession>A0A0R3WG47</accession>
<reference evidence="2 3" key="2">
    <citation type="submission" date="2018-11" db="EMBL/GenBank/DDBJ databases">
        <authorList>
            <consortium name="Pathogen Informatics"/>
        </authorList>
    </citation>
    <scope>NUCLEOTIDE SEQUENCE [LARGE SCALE GENOMIC DNA]</scope>
</reference>
<gene>
    <name evidence="2" type="ORF">TASK_LOCUS9841</name>
</gene>
<name>A0A0R3WG47_TAEAS</name>
<dbReference type="WBParaSite" id="TASK_0000984001-mRNA-1">
    <property type="protein sequence ID" value="TASK_0000984001-mRNA-1"/>
    <property type="gene ID" value="TASK_0000984001"/>
</dbReference>
<sequence>MGCDHGCCCACRHQGTDDDDFELANASPSRSKYKCLRKFLAITCSQIGLLIFIFIYLIGGTFIFNFLEREFQQARLNRGVTEVKSTFEQLTGRMNRFRRDLEQGMRPTPRQMALHCVNLQLQTLQVEVQRYQKNQTLQYLQGRQIQLRQLRQEVEDLIAIGETQMLEQILNEAVDINLTSQVHAFTDLTSMARGRQVHKAVAPPSLLNDLLRAAYKAFRAGWVPPPLSPPTMTEFSIKGEDQPDAGPRTLASHQESILKIRTPRTDPWTLSGSLFYVTTVITTIGELFVMPST</sequence>
<dbReference type="EMBL" id="UYRS01019565">
    <property type="protein sequence ID" value="VDK45974.1"/>
    <property type="molecule type" value="Genomic_DNA"/>
</dbReference>
<keyword evidence="1" id="KW-0812">Transmembrane</keyword>
<reference evidence="4" key="1">
    <citation type="submission" date="2017-02" db="UniProtKB">
        <authorList>
            <consortium name="WormBaseParasite"/>
        </authorList>
    </citation>
    <scope>IDENTIFICATION</scope>
</reference>
<protein>
    <submittedName>
        <fullName evidence="4">SUN domain-containing protein</fullName>
    </submittedName>
</protein>
<dbReference type="AlphaFoldDB" id="A0A0R3WG47"/>
<proteinExistence type="predicted"/>
<dbReference type="Proteomes" id="UP000282613">
    <property type="component" value="Unassembled WGS sequence"/>
</dbReference>
<keyword evidence="1" id="KW-0472">Membrane</keyword>